<evidence type="ECO:0000313" key="1">
    <source>
        <dbReference type="EMBL" id="KAJ7319309.1"/>
    </source>
</evidence>
<keyword evidence="2" id="KW-1185">Reference proteome</keyword>
<sequence length="402" mass="45391">MSPSNPFLHSSFTNSIEAGLTASYIGKLESQIALLDKALASLWIWHTDLVQSHWSAVALATPALWSKIFLDLDCVEGQDMVHLINTYLQGSAKLPLTIKITQGYASKPSHYLILVVALSSSEQWETVDLYTLPLLIQQITFLVDLNTNEDKDFEGLDESFWNIFSVTPQLRSLQALTWVDDFLCTPLLWHQFTRLSTTFTSNTEALAILQQLSDIVECPFTFLETKILLHCKSESNEDEPMDTHQRHTSLLDLLEMPGLCQLTTHKTADKRVVLDLITHSNCALASLHFCADSIDHGMMLHLVQKLTYLTLLVIGNFAKTLLPRSLVLMFIEVFVKQWIGAGREAILNHPRQIKVQIADELLYLQAVGNITCMLHAMRNNGLFLLVVPSPTMPHIIFEPFDY</sequence>
<accession>A0AAD7EFQ2</accession>
<proteinExistence type="predicted"/>
<comment type="caution">
    <text evidence="1">The sequence shown here is derived from an EMBL/GenBank/DDBJ whole genome shotgun (WGS) entry which is preliminary data.</text>
</comment>
<dbReference type="Proteomes" id="UP001218218">
    <property type="component" value="Unassembled WGS sequence"/>
</dbReference>
<gene>
    <name evidence="1" type="ORF">DFH08DRAFT_819246</name>
</gene>
<dbReference type="AlphaFoldDB" id="A0AAD7EFQ2"/>
<reference evidence="1" key="1">
    <citation type="submission" date="2023-03" db="EMBL/GenBank/DDBJ databases">
        <title>Massive genome expansion in bonnet fungi (Mycena s.s.) driven by repeated elements and novel gene families across ecological guilds.</title>
        <authorList>
            <consortium name="Lawrence Berkeley National Laboratory"/>
            <person name="Harder C.B."/>
            <person name="Miyauchi S."/>
            <person name="Viragh M."/>
            <person name="Kuo A."/>
            <person name="Thoen E."/>
            <person name="Andreopoulos B."/>
            <person name="Lu D."/>
            <person name="Skrede I."/>
            <person name="Drula E."/>
            <person name="Henrissat B."/>
            <person name="Morin E."/>
            <person name="Kohler A."/>
            <person name="Barry K."/>
            <person name="LaButti K."/>
            <person name="Morin E."/>
            <person name="Salamov A."/>
            <person name="Lipzen A."/>
            <person name="Mereny Z."/>
            <person name="Hegedus B."/>
            <person name="Baldrian P."/>
            <person name="Stursova M."/>
            <person name="Weitz H."/>
            <person name="Taylor A."/>
            <person name="Grigoriev I.V."/>
            <person name="Nagy L.G."/>
            <person name="Martin F."/>
            <person name="Kauserud H."/>
        </authorList>
    </citation>
    <scope>NUCLEOTIDE SEQUENCE</scope>
    <source>
        <strain evidence="1">CBHHK002</strain>
    </source>
</reference>
<dbReference type="EMBL" id="JARIHO010000054">
    <property type="protein sequence ID" value="KAJ7319309.1"/>
    <property type="molecule type" value="Genomic_DNA"/>
</dbReference>
<protein>
    <submittedName>
        <fullName evidence="1">Uncharacterized protein</fullName>
    </submittedName>
</protein>
<organism evidence="1 2">
    <name type="scientific">Mycena albidolilacea</name>
    <dbReference type="NCBI Taxonomy" id="1033008"/>
    <lineage>
        <taxon>Eukaryota</taxon>
        <taxon>Fungi</taxon>
        <taxon>Dikarya</taxon>
        <taxon>Basidiomycota</taxon>
        <taxon>Agaricomycotina</taxon>
        <taxon>Agaricomycetes</taxon>
        <taxon>Agaricomycetidae</taxon>
        <taxon>Agaricales</taxon>
        <taxon>Marasmiineae</taxon>
        <taxon>Mycenaceae</taxon>
        <taxon>Mycena</taxon>
    </lineage>
</organism>
<evidence type="ECO:0000313" key="2">
    <source>
        <dbReference type="Proteomes" id="UP001218218"/>
    </source>
</evidence>
<name>A0AAD7EFQ2_9AGAR</name>